<dbReference type="GO" id="GO:0016491">
    <property type="term" value="F:oxidoreductase activity"/>
    <property type="evidence" value="ECO:0007669"/>
    <property type="project" value="InterPro"/>
</dbReference>
<dbReference type="Pfam" id="PF08659">
    <property type="entry name" value="KR"/>
    <property type="match status" value="1"/>
</dbReference>
<keyword evidence="8" id="KW-1185">Reference proteome</keyword>
<dbReference type="GO" id="GO:0004312">
    <property type="term" value="F:fatty acid synthase activity"/>
    <property type="evidence" value="ECO:0007669"/>
    <property type="project" value="TreeGrafter"/>
</dbReference>
<evidence type="ECO:0000259" key="6">
    <source>
        <dbReference type="SMART" id="SM00829"/>
    </source>
</evidence>
<protein>
    <recommendedName>
        <fullName evidence="9">Enoyl reductase (ER) domain-containing protein</fullName>
    </recommendedName>
</protein>
<dbReference type="SUPFAM" id="SSF51735">
    <property type="entry name" value="NAD(P)-binding Rossmann-fold domains"/>
    <property type="match status" value="2"/>
</dbReference>
<dbReference type="InterPro" id="IPR036291">
    <property type="entry name" value="NAD(P)-bd_dom_sf"/>
</dbReference>
<dbReference type="GO" id="GO:0044550">
    <property type="term" value="P:secondary metabolite biosynthetic process"/>
    <property type="evidence" value="ECO:0007669"/>
    <property type="project" value="TreeGrafter"/>
</dbReference>
<keyword evidence="3" id="KW-0808">Transferase</keyword>
<comment type="caution">
    <text evidence="7">The sequence shown here is derived from an EMBL/GenBank/DDBJ whole genome shotgun (WGS) entry which is preliminary data.</text>
</comment>
<dbReference type="SMART" id="SM00829">
    <property type="entry name" value="PKS_ER"/>
    <property type="match status" value="1"/>
</dbReference>
<evidence type="ECO:0000313" key="8">
    <source>
        <dbReference type="Proteomes" id="UP000664169"/>
    </source>
</evidence>
<proteinExistence type="predicted"/>
<dbReference type="AlphaFoldDB" id="A0A8H3EJL5"/>
<dbReference type="GO" id="GO:0006633">
    <property type="term" value="P:fatty acid biosynthetic process"/>
    <property type="evidence" value="ECO:0007669"/>
    <property type="project" value="TreeGrafter"/>
</dbReference>
<evidence type="ECO:0008006" key="9">
    <source>
        <dbReference type="Google" id="ProtNLM"/>
    </source>
</evidence>
<gene>
    <name evidence="7" type="ORF">GOMPHAMPRED_004931</name>
</gene>
<sequence length="389" mass="42592">MGRLKKGESILVHAGAGGTGQAAIQLALMIGAEVFATVGSSAKKDLLIRDYKIQEDHIFNSRNNSFAQDIQYMTKGRGVDVIVNSIAGDALLATWSCIAPYGRFVEIGKADVPSNSSLPLYMFQKNASFIHFDGPTWITERPERAKKSIEDPLTLLQEGKISAQKPLEIYSIARIEEAFRTMQSGTNTGKIILDMESEAQIPTLLEQKVDFSLDPHATYLIVGGLGGIGRATARWMASRGAKNLVLLGRSGVKTTAAEELVNELRSQDITVLAPSCDIINVSDVQEVIDMISKAMPPIKGCIQASMVFCDGRFEEMFYSDWRTAAECKGLGSWNPHTQLPEDLDFFVMLSSPSGVIGMPGKQSTRVVILISTHWHDIAFPEVNEQYLST</sequence>
<evidence type="ECO:0000256" key="4">
    <source>
        <dbReference type="ARBA" id="ARBA00023268"/>
    </source>
</evidence>
<dbReference type="OrthoDB" id="329835at2759"/>
<dbReference type="Gene3D" id="3.40.50.720">
    <property type="entry name" value="NAD(P)-binding Rossmann-like Domain"/>
    <property type="match status" value="1"/>
</dbReference>
<keyword evidence="2" id="KW-0597">Phosphoprotein</keyword>
<evidence type="ECO:0000256" key="1">
    <source>
        <dbReference type="ARBA" id="ARBA00022450"/>
    </source>
</evidence>
<dbReference type="InterPro" id="IPR020843">
    <property type="entry name" value="ER"/>
</dbReference>
<dbReference type="Proteomes" id="UP000664169">
    <property type="component" value="Unassembled WGS sequence"/>
</dbReference>
<accession>A0A8H3EJL5</accession>
<dbReference type="InterPro" id="IPR013968">
    <property type="entry name" value="PKS_KR"/>
</dbReference>
<dbReference type="Pfam" id="PF13602">
    <property type="entry name" value="ADH_zinc_N_2"/>
    <property type="match status" value="1"/>
</dbReference>
<dbReference type="PANTHER" id="PTHR43775:SF29">
    <property type="entry name" value="ASPERFURANONE POLYKETIDE SYNTHASE AFOG-RELATED"/>
    <property type="match status" value="1"/>
</dbReference>
<evidence type="ECO:0000259" key="5">
    <source>
        <dbReference type="SMART" id="SM00822"/>
    </source>
</evidence>
<keyword evidence="4" id="KW-0511">Multifunctional enzyme</keyword>
<dbReference type="EMBL" id="CAJPDQ010000003">
    <property type="protein sequence ID" value="CAF9906795.1"/>
    <property type="molecule type" value="Genomic_DNA"/>
</dbReference>
<feature type="domain" description="Enoyl reductase (ER)" evidence="6">
    <location>
        <begin position="1"/>
        <end position="193"/>
    </location>
</feature>
<dbReference type="FunFam" id="3.40.50.720:FF:000209">
    <property type="entry name" value="Polyketide synthase Pks12"/>
    <property type="match status" value="1"/>
</dbReference>
<dbReference type="SMART" id="SM00822">
    <property type="entry name" value="PKS_KR"/>
    <property type="match status" value="1"/>
</dbReference>
<evidence type="ECO:0000313" key="7">
    <source>
        <dbReference type="EMBL" id="CAF9906795.1"/>
    </source>
</evidence>
<reference evidence="7" key="1">
    <citation type="submission" date="2021-03" db="EMBL/GenBank/DDBJ databases">
        <authorList>
            <person name="Tagirdzhanova G."/>
        </authorList>
    </citation>
    <scope>NUCLEOTIDE SEQUENCE</scope>
</reference>
<evidence type="ECO:0000256" key="2">
    <source>
        <dbReference type="ARBA" id="ARBA00022553"/>
    </source>
</evidence>
<dbReference type="CDD" id="cd05195">
    <property type="entry name" value="enoyl_red"/>
    <property type="match status" value="1"/>
</dbReference>
<dbReference type="PANTHER" id="PTHR43775">
    <property type="entry name" value="FATTY ACID SYNTHASE"/>
    <property type="match status" value="1"/>
</dbReference>
<feature type="domain" description="Ketoreductase" evidence="5">
    <location>
        <begin position="217"/>
        <end position="377"/>
    </location>
</feature>
<evidence type="ECO:0000256" key="3">
    <source>
        <dbReference type="ARBA" id="ARBA00022679"/>
    </source>
</evidence>
<dbReference type="InterPro" id="IPR057326">
    <property type="entry name" value="KR_dom"/>
</dbReference>
<dbReference type="InterPro" id="IPR050091">
    <property type="entry name" value="PKS_NRPS_Biosynth_Enz"/>
</dbReference>
<keyword evidence="1" id="KW-0596">Phosphopantetheine</keyword>
<dbReference type="GO" id="GO:1901336">
    <property type="term" value="P:lactone biosynthetic process"/>
    <property type="evidence" value="ECO:0007669"/>
    <property type="project" value="UniProtKB-ARBA"/>
</dbReference>
<dbReference type="Gene3D" id="3.90.180.10">
    <property type="entry name" value="Medium-chain alcohol dehydrogenases, catalytic domain"/>
    <property type="match status" value="1"/>
</dbReference>
<organism evidence="7 8">
    <name type="scientific">Gomphillus americanus</name>
    <dbReference type="NCBI Taxonomy" id="1940652"/>
    <lineage>
        <taxon>Eukaryota</taxon>
        <taxon>Fungi</taxon>
        <taxon>Dikarya</taxon>
        <taxon>Ascomycota</taxon>
        <taxon>Pezizomycotina</taxon>
        <taxon>Lecanoromycetes</taxon>
        <taxon>OSLEUM clade</taxon>
        <taxon>Ostropomycetidae</taxon>
        <taxon>Ostropales</taxon>
        <taxon>Graphidaceae</taxon>
        <taxon>Gomphilloideae</taxon>
        <taxon>Gomphillus</taxon>
    </lineage>
</organism>
<name>A0A8H3EJL5_9LECA</name>